<keyword evidence="3" id="KW-1185">Reference proteome</keyword>
<accession>A0ABX5XPG3</accession>
<proteinExistence type="predicted"/>
<organism evidence="2 3">
    <name type="scientific">Stieleria magnilauensis</name>
    <dbReference type="NCBI Taxonomy" id="2527963"/>
    <lineage>
        <taxon>Bacteria</taxon>
        <taxon>Pseudomonadati</taxon>
        <taxon>Planctomycetota</taxon>
        <taxon>Planctomycetia</taxon>
        <taxon>Pirellulales</taxon>
        <taxon>Pirellulaceae</taxon>
        <taxon>Stieleria</taxon>
    </lineage>
</organism>
<sequence length="384" mass="42332">MRMFPSIRIFVSLVCVALPIALPIALPVACMGDHAAATDHEVIVDVVEASVDLSQPNGVEANEPETFAAIAANCDSDEAAVADFLAASDCCVCDDDRVFLVSTRHLTADCCRASLVEIPFRMWRIDGGTVCEINQHDYLASVSPERPVVFYVHGNRMPVCEVVNRSSMIRNRIRMRGARGPIDWMIYSWPSEKEMIGVKDFRLKADRCDAQGLYLASFLRHHVQASVPMAMIGYSFGARVTTGALHALAGGALSGRQLPEPPLTGANVRVGLVAPAIESKWLGDNGYHGSATKNMDELVLLYNRRDVVLKRYWLLERIRRDTALGYSGPTIFANRVDGTRLPVRSRDCASIVKLRHSEMDYYQGGCNAGVDMARLINGIRRISF</sequence>
<keyword evidence="1" id="KW-0732">Signal</keyword>
<gene>
    <name evidence="2" type="ORF">TBK1r_14470</name>
</gene>
<evidence type="ECO:0000256" key="1">
    <source>
        <dbReference type="SAM" id="SignalP"/>
    </source>
</evidence>
<feature type="chain" id="PRO_5046483785" description="Alpha/beta hydrolase family protein" evidence="1">
    <location>
        <begin position="18"/>
        <end position="384"/>
    </location>
</feature>
<feature type="signal peptide" evidence="1">
    <location>
        <begin position="1"/>
        <end position="17"/>
    </location>
</feature>
<reference evidence="2 3" key="1">
    <citation type="submission" date="2019-02" db="EMBL/GenBank/DDBJ databases">
        <title>Deep-cultivation of Planctomycetes and their phenomic and genomic characterization uncovers novel biology.</title>
        <authorList>
            <person name="Wiegand S."/>
            <person name="Jogler M."/>
            <person name="Boedeker C."/>
            <person name="Pinto D."/>
            <person name="Vollmers J."/>
            <person name="Rivas-Marin E."/>
            <person name="Kohn T."/>
            <person name="Peeters S.H."/>
            <person name="Heuer A."/>
            <person name="Rast P."/>
            <person name="Oberbeckmann S."/>
            <person name="Bunk B."/>
            <person name="Jeske O."/>
            <person name="Meyerdierks A."/>
            <person name="Storesund J.E."/>
            <person name="Kallscheuer N."/>
            <person name="Luecker S."/>
            <person name="Lage O.M."/>
            <person name="Pohl T."/>
            <person name="Merkel B.J."/>
            <person name="Hornburger P."/>
            <person name="Mueller R.-W."/>
            <person name="Bruemmer F."/>
            <person name="Labrenz M."/>
            <person name="Spormann A.M."/>
            <person name="Op den Camp H."/>
            <person name="Overmann J."/>
            <person name="Amann R."/>
            <person name="Jetten M.S.M."/>
            <person name="Mascher T."/>
            <person name="Medema M.H."/>
            <person name="Devos D.P."/>
            <person name="Kaster A.-K."/>
            <person name="Ovreas L."/>
            <person name="Rohde M."/>
            <person name="Galperin M.Y."/>
            <person name="Jogler C."/>
        </authorList>
    </citation>
    <scope>NUCLEOTIDE SEQUENCE [LARGE SCALE GENOMIC DNA]</scope>
    <source>
        <strain evidence="2 3">TBK1r</strain>
    </source>
</reference>
<evidence type="ECO:0008006" key="4">
    <source>
        <dbReference type="Google" id="ProtNLM"/>
    </source>
</evidence>
<evidence type="ECO:0000313" key="2">
    <source>
        <dbReference type="EMBL" id="QDV82516.1"/>
    </source>
</evidence>
<evidence type="ECO:0000313" key="3">
    <source>
        <dbReference type="Proteomes" id="UP000318081"/>
    </source>
</evidence>
<name>A0ABX5XPG3_9BACT</name>
<dbReference type="Proteomes" id="UP000318081">
    <property type="component" value="Chromosome"/>
</dbReference>
<dbReference type="EMBL" id="CP036432">
    <property type="protein sequence ID" value="QDV82516.1"/>
    <property type="molecule type" value="Genomic_DNA"/>
</dbReference>
<protein>
    <recommendedName>
        <fullName evidence="4">Alpha/beta hydrolase family protein</fullName>
    </recommendedName>
</protein>